<dbReference type="Proteomes" id="UP001595378">
    <property type="component" value="Unassembled WGS sequence"/>
</dbReference>
<dbReference type="RefSeq" id="WP_336918893.1">
    <property type="nucleotide sequence ID" value="NZ_JBANRN010000006.1"/>
</dbReference>
<accession>A0ABV7EJS1</accession>
<evidence type="ECO:0000313" key="1">
    <source>
        <dbReference type="EMBL" id="MFC3101685.1"/>
    </source>
</evidence>
<sequence>MKFLSRLFGRGEDPQIQAAIAKIKMIQDNEQAQNMMLNDYMLAEIAKNPECDVIPGSEGKFGYSPSNPIPVNGAIGELAYLSKLRTLNGERLFFHRIGSVANAIDKFEAVTFSGSEWFVLYLNMYFPRRSRQAPEGLTLSSEPCCFTGFTQRCENFPLDFIDVKVANSGNGLNAAYAPISLVQPYLENGTFDRPATP</sequence>
<dbReference type="EMBL" id="JBHRSU010000035">
    <property type="protein sequence ID" value="MFC3101685.1"/>
    <property type="molecule type" value="Genomic_DNA"/>
</dbReference>
<reference evidence="2" key="1">
    <citation type="journal article" date="2019" name="Int. J. Syst. Evol. Microbiol.">
        <title>The Global Catalogue of Microorganisms (GCM) 10K type strain sequencing project: providing services to taxonomists for standard genome sequencing and annotation.</title>
        <authorList>
            <consortium name="The Broad Institute Genomics Platform"/>
            <consortium name="The Broad Institute Genome Sequencing Center for Infectious Disease"/>
            <person name="Wu L."/>
            <person name="Ma J."/>
        </authorList>
    </citation>
    <scope>NUCLEOTIDE SEQUENCE [LARGE SCALE GENOMIC DNA]</scope>
    <source>
        <strain evidence="2">KCTC 52606</strain>
    </source>
</reference>
<organism evidence="1 2">
    <name type="scientific">Alteraurantiacibacter lauratis</name>
    <dbReference type="NCBI Taxonomy" id="2054627"/>
    <lineage>
        <taxon>Bacteria</taxon>
        <taxon>Pseudomonadati</taxon>
        <taxon>Pseudomonadota</taxon>
        <taxon>Alphaproteobacteria</taxon>
        <taxon>Sphingomonadales</taxon>
        <taxon>Erythrobacteraceae</taxon>
        <taxon>Alteraurantiacibacter</taxon>
    </lineage>
</organism>
<protein>
    <submittedName>
        <fullName evidence="1">Uncharacterized protein</fullName>
    </submittedName>
</protein>
<comment type="caution">
    <text evidence="1">The sequence shown here is derived from an EMBL/GenBank/DDBJ whole genome shotgun (WGS) entry which is preliminary data.</text>
</comment>
<evidence type="ECO:0000313" key="2">
    <source>
        <dbReference type="Proteomes" id="UP001595378"/>
    </source>
</evidence>
<proteinExistence type="predicted"/>
<keyword evidence="2" id="KW-1185">Reference proteome</keyword>
<name>A0ABV7EJS1_9SPHN</name>
<gene>
    <name evidence="1" type="ORF">ACFODK_12370</name>
</gene>